<feature type="domain" description="C2H2-type" evidence="4">
    <location>
        <begin position="570"/>
        <end position="592"/>
    </location>
</feature>
<dbReference type="PANTHER" id="PTHR46179">
    <property type="entry name" value="ZINC FINGER PROTEIN"/>
    <property type="match status" value="1"/>
</dbReference>
<feature type="domain" description="C2H2-type" evidence="4">
    <location>
        <begin position="347"/>
        <end position="377"/>
    </location>
</feature>
<feature type="chain" id="PRO_5013121610" evidence="3">
    <location>
        <begin position="20"/>
        <end position="601"/>
    </location>
</feature>
<sequence>MLSILLPVLFLLQSKPSLAHYSPLLLYSSSKEFLEETIFAICQDPISKINCGLNPLLQEEICEEMVHKNLKLWVHNVLSDKAFYASCFVNLRENASPMMVMFALFFHNYLFFEMPEGSEGEQEVNEYAKYFASGFCKEEEIFRNLELLKSEGKREGAAWEIIKKVQMVSRIAKEWKGEEWIARVQEEEGSDLGKIWALLGSNFPNGVIIQGSLAFFEVGKGISNGGIVGHLDASGLVYTTIYFGSPDSAQSGTRMIVVSVSEKFDAHAKLGFDTIKLLELYNDICHELTGFVEVDEEFIVKVEPPDDFNDNDTEILSPGSKYEPDEDTDANLACSESGDDDTEKEGFVCKICAKTFTRRDHLVRHLKNKNVHGNGKVAGVDLIKKGVHRVKKVAAKTVLKSDQEKGRPIEKRQHPCPSCEKRFDSKHALRQHTRWIHEKIKRPRKCDICPATFSCLKTVKKHKEKVHGVVPTRKNPPVRYPCHICGKTFSRTTGVNLHSEIVHYPNKTVCPYGCDGQFDLEADWVAHLERCDATKMGAESVCVCKICNAACRNIFLRVEHILRLHPDKVYSCSVCEGKFTCFEALYKHRRTHRKVDLILDM</sequence>
<feature type="region of interest" description="Disordered" evidence="2">
    <location>
        <begin position="310"/>
        <end position="330"/>
    </location>
</feature>
<evidence type="ECO:0000256" key="3">
    <source>
        <dbReference type="SAM" id="SignalP"/>
    </source>
</evidence>
<organism evidence="5 6">
    <name type="scientific">Folsomia candida</name>
    <name type="common">Springtail</name>
    <dbReference type="NCBI Taxonomy" id="158441"/>
    <lineage>
        <taxon>Eukaryota</taxon>
        <taxon>Metazoa</taxon>
        <taxon>Ecdysozoa</taxon>
        <taxon>Arthropoda</taxon>
        <taxon>Hexapoda</taxon>
        <taxon>Collembola</taxon>
        <taxon>Entomobryomorpha</taxon>
        <taxon>Isotomoidea</taxon>
        <taxon>Isotomidae</taxon>
        <taxon>Proisotominae</taxon>
        <taxon>Folsomia</taxon>
    </lineage>
</organism>
<evidence type="ECO:0000256" key="1">
    <source>
        <dbReference type="PROSITE-ProRule" id="PRU00042"/>
    </source>
</evidence>
<keyword evidence="6" id="KW-1185">Reference proteome</keyword>
<dbReference type="Pfam" id="PF00096">
    <property type="entry name" value="zf-C2H2"/>
    <property type="match status" value="3"/>
</dbReference>
<dbReference type="OMA" id="DICHELT"/>
<dbReference type="InterPro" id="IPR013087">
    <property type="entry name" value="Znf_C2H2_type"/>
</dbReference>
<feature type="domain" description="C2H2-type" evidence="4">
    <location>
        <begin position="414"/>
        <end position="442"/>
    </location>
</feature>
<dbReference type="GO" id="GO:0005634">
    <property type="term" value="C:nucleus"/>
    <property type="evidence" value="ECO:0007669"/>
    <property type="project" value="TreeGrafter"/>
</dbReference>
<dbReference type="OrthoDB" id="6432771at2759"/>
<dbReference type="InterPro" id="IPR036236">
    <property type="entry name" value="Znf_C2H2_sf"/>
</dbReference>
<comment type="caution">
    <text evidence="5">The sequence shown here is derived from an EMBL/GenBank/DDBJ whole genome shotgun (WGS) entry which is preliminary data.</text>
</comment>
<evidence type="ECO:0000256" key="2">
    <source>
        <dbReference type="SAM" id="MobiDB-lite"/>
    </source>
</evidence>
<dbReference type="GO" id="GO:0008270">
    <property type="term" value="F:zinc ion binding"/>
    <property type="evidence" value="ECO:0007669"/>
    <property type="project" value="UniProtKB-KW"/>
</dbReference>
<dbReference type="Pfam" id="PF13912">
    <property type="entry name" value="zf-C2H2_6"/>
    <property type="match status" value="1"/>
</dbReference>
<dbReference type="PROSITE" id="PS50157">
    <property type="entry name" value="ZINC_FINGER_C2H2_2"/>
    <property type="match status" value="4"/>
</dbReference>
<dbReference type="Gene3D" id="3.30.160.60">
    <property type="entry name" value="Classic Zinc Finger"/>
    <property type="match status" value="4"/>
</dbReference>
<evidence type="ECO:0000313" key="5">
    <source>
        <dbReference type="EMBL" id="OXA41053.1"/>
    </source>
</evidence>
<dbReference type="EMBL" id="LNIX01000031">
    <property type="protein sequence ID" value="OXA41053.1"/>
    <property type="molecule type" value="Genomic_DNA"/>
</dbReference>
<dbReference type="PANTHER" id="PTHR46179:SF26">
    <property type="entry name" value="ZINC FINGER PROTEIN 423 HOMOLOG"/>
    <property type="match status" value="1"/>
</dbReference>
<dbReference type="SMART" id="SM00355">
    <property type="entry name" value="ZnF_C2H2"/>
    <property type="match status" value="6"/>
</dbReference>
<keyword evidence="1" id="KW-0862">Zinc</keyword>
<gene>
    <name evidence="5" type="ORF">Fcan01_24189</name>
</gene>
<name>A0A226D7D0_FOLCA</name>
<keyword evidence="1" id="KW-0863">Zinc-finger</keyword>
<dbReference type="Proteomes" id="UP000198287">
    <property type="component" value="Unassembled WGS sequence"/>
</dbReference>
<accession>A0A226D7D0</accession>
<dbReference type="PROSITE" id="PS00028">
    <property type="entry name" value="ZINC_FINGER_C2H2_1"/>
    <property type="match status" value="4"/>
</dbReference>
<evidence type="ECO:0000313" key="6">
    <source>
        <dbReference type="Proteomes" id="UP000198287"/>
    </source>
</evidence>
<dbReference type="GO" id="GO:0006357">
    <property type="term" value="P:regulation of transcription by RNA polymerase II"/>
    <property type="evidence" value="ECO:0007669"/>
    <property type="project" value="TreeGrafter"/>
</dbReference>
<dbReference type="InterPro" id="IPR051061">
    <property type="entry name" value="Zinc_finger_trans_reg"/>
</dbReference>
<feature type="domain" description="C2H2-type" evidence="4">
    <location>
        <begin position="480"/>
        <end position="508"/>
    </location>
</feature>
<evidence type="ECO:0000259" key="4">
    <source>
        <dbReference type="PROSITE" id="PS50157"/>
    </source>
</evidence>
<keyword evidence="3" id="KW-0732">Signal</keyword>
<dbReference type="SUPFAM" id="SSF57667">
    <property type="entry name" value="beta-beta-alpha zinc fingers"/>
    <property type="match status" value="3"/>
</dbReference>
<keyword evidence="1" id="KW-0479">Metal-binding</keyword>
<dbReference type="AlphaFoldDB" id="A0A226D7D0"/>
<proteinExistence type="predicted"/>
<feature type="signal peptide" evidence="3">
    <location>
        <begin position="1"/>
        <end position="19"/>
    </location>
</feature>
<dbReference type="GO" id="GO:0003712">
    <property type="term" value="F:transcription coregulator activity"/>
    <property type="evidence" value="ECO:0007669"/>
    <property type="project" value="TreeGrafter"/>
</dbReference>
<protein>
    <submittedName>
        <fullName evidence="5">Zinc finger protein with KRAB and SCAN domains 8</fullName>
    </submittedName>
</protein>
<reference evidence="5 6" key="1">
    <citation type="submission" date="2015-12" db="EMBL/GenBank/DDBJ databases">
        <title>The genome of Folsomia candida.</title>
        <authorList>
            <person name="Faddeeva A."/>
            <person name="Derks M.F."/>
            <person name="Anvar Y."/>
            <person name="Smit S."/>
            <person name="Van Straalen N."/>
            <person name="Roelofs D."/>
        </authorList>
    </citation>
    <scope>NUCLEOTIDE SEQUENCE [LARGE SCALE GENOMIC DNA]</scope>
    <source>
        <strain evidence="5 6">VU population</strain>
        <tissue evidence="5">Whole body</tissue>
    </source>
</reference>